<protein>
    <submittedName>
        <fullName evidence="1">Uncharacterized protein</fullName>
    </submittedName>
</protein>
<dbReference type="Proteomes" id="UP000016936">
    <property type="component" value="Unassembled WGS sequence"/>
</dbReference>
<accession>M2SMK8</accession>
<keyword evidence="2" id="KW-1185">Reference proteome</keyword>
<dbReference type="HOGENOM" id="CLU_1722191_0_0_1"/>
<sequence>MKLIATEPNLEYLGRPGKLDRIPCVWGNLLRAVTHSKNDMEKIFENEGARKFAYRVHDAGNHLFLVLDHQSSPVLLRRVAFDNSVNLELEGKEPDPESDTASYKYSNLLQESLRQKELYGWIIYEELISRCPGFVKPYALVPCLARDQLEWV</sequence>
<organism evidence="1 2">
    <name type="scientific">Cochliobolus heterostrophus (strain C5 / ATCC 48332 / race O)</name>
    <name type="common">Southern corn leaf blight fungus</name>
    <name type="synonym">Bipolaris maydis</name>
    <dbReference type="NCBI Taxonomy" id="701091"/>
    <lineage>
        <taxon>Eukaryota</taxon>
        <taxon>Fungi</taxon>
        <taxon>Dikarya</taxon>
        <taxon>Ascomycota</taxon>
        <taxon>Pezizomycotina</taxon>
        <taxon>Dothideomycetes</taxon>
        <taxon>Pleosporomycetidae</taxon>
        <taxon>Pleosporales</taxon>
        <taxon>Pleosporineae</taxon>
        <taxon>Pleosporaceae</taxon>
        <taxon>Bipolaris</taxon>
    </lineage>
</organism>
<dbReference type="EMBL" id="KB445584">
    <property type="protein sequence ID" value="EMD86570.1"/>
    <property type="molecule type" value="Genomic_DNA"/>
</dbReference>
<reference evidence="1 2" key="1">
    <citation type="journal article" date="2012" name="PLoS Pathog.">
        <title>Diverse lifestyles and strategies of plant pathogenesis encoded in the genomes of eighteen Dothideomycetes fungi.</title>
        <authorList>
            <person name="Ohm R.A."/>
            <person name="Feau N."/>
            <person name="Henrissat B."/>
            <person name="Schoch C.L."/>
            <person name="Horwitz B.A."/>
            <person name="Barry K.W."/>
            <person name="Condon B.J."/>
            <person name="Copeland A.C."/>
            <person name="Dhillon B."/>
            <person name="Glaser F."/>
            <person name="Hesse C.N."/>
            <person name="Kosti I."/>
            <person name="LaButti K."/>
            <person name="Lindquist E.A."/>
            <person name="Lucas S."/>
            <person name="Salamov A.A."/>
            <person name="Bradshaw R.E."/>
            <person name="Ciuffetti L."/>
            <person name="Hamelin R.C."/>
            <person name="Kema G.H.J."/>
            <person name="Lawrence C."/>
            <person name="Scott J.A."/>
            <person name="Spatafora J.W."/>
            <person name="Turgeon B.G."/>
            <person name="de Wit P.J.G.M."/>
            <person name="Zhong S."/>
            <person name="Goodwin S.B."/>
            <person name="Grigoriev I.V."/>
        </authorList>
    </citation>
    <scope>NUCLEOTIDE SEQUENCE [LARGE SCALE GENOMIC DNA]</scope>
    <source>
        <strain evidence="2">C5 / ATCC 48332 / race O</strain>
    </source>
</reference>
<reference evidence="2" key="2">
    <citation type="journal article" date="2013" name="PLoS Genet.">
        <title>Comparative genome structure, secondary metabolite, and effector coding capacity across Cochliobolus pathogens.</title>
        <authorList>
            <person name="Condon B.J."/>
            <person name="Leng Y."/>
            <person name="Wu D."/>
            <person name="Bushley K.E."/>
            <person name="Ohm R.A."/>
            <person name="Otillar R."/>
            <person name="Martin J."/>
            <person name="Schackwitz W."/>
            <person name="Grimwood J."/>
            <person name="MohdZainudin N."/>
            <person name="Xue C."/>
            <person name="Wang R."/>
            <person name="Manning V.A."/>
            <person name="Dhillon B."/>
            <person name="Tu Z.J."/>
            <person name="Steffenson B.J."/>
            <person name="Salamov A."/>
            <person name="Sun H."/>
            <person name="Lowry S."/>
            <person name="LaButti K."/>
            <person name="Han J."/>
            <person name="Copeland A."/>
            <person name="Lindquist E."/>
            <person name="Barry K."/>
            <person name="Schmutz J."/>
            <person name="Baker S.E."/>
            <person name="Ciuffetti L.M."/>
            <person name="Grigoriev I.V."/>
            <person name="Zhong S."/>
            <person name="Turgeon B.G."/>
        </authorList>
    </citation>
    <scope>NUCLEOTIDE SEQUENCE [LARGE SCALE GENOMIC DNA]</scope>
    <source>
        <strain evidence="2">C5 / ATCC 48332 / race O</strain>
    </source>
</reference>
<evidence type="ECO:0000313" key="2">
    <source>
        <dbReference type="Proteomes" id="UP000016936"/>
    </source>
</evidence>
<evidence type="ECO:0000313" key="1">
    <source>
        <dbReference type="EMBL" id="EMD86570.1"/>
    </source>
</evidence>
<name>M2SMK8_COCH5</name>
<proteinExistence type="predicted"/>
<dbReference type="AlphaFoldDB" id="M2SMK8"/>
<gene>
    <name evidence="1" type="ORF">COCHEDRAFT_1197997</name>
</gene>